<dbReference type="HOGENOM" id="CLU_010289_1_0_2"/>
<organism evidence="2">
    <name type="scientific">Methanococcus maripaludis (strain C6 / ATCC BAA-1332)</name>
    <dbReference type="NCBI Taxonomy" id="444158"/>
    <lineage>
        <taxon>Archaea</taxon>
        <taxon>Methanobacteriati</taxon>
        <taxon>Methanobacteriota</taxon>
        <taxon>Methanomada group</taxon>
        <taxon>Methanococci</taxon>
        <taxon>Methanococcales</taxon>
        <taxon>Methanococcaceae</taxon>
        <taxon>Methanococcus</taxon>
    </lineage>
</organism>
<dbReference type="SUPFAM" id="SSF52402">
    <property type="entry name" value="Adenine nucleotide alpha hydrolases-like"/>
    <property type="match status" value="1"/>
</dbReference>
<dbReference type="InterPro" id="IPR002761">
    <property type="entry name" value="Diphthami_syn_dom"/>
</dbReference>
<dbReference type="EMBL" id="CP000867">
    <property type="protein sequence ID" value="ABX00962.1"/>
    <property type="molecule type" value="Genomic_DNA"/>
</dbReference>
<sequence>MVLEVSHLFTMIEEVGERSRSHGLRKSLLKAQAKAMGKIWEYKTATWDEYETEFLSYLNQKRKSGITNGVFGDIDLEAHRKWVEGVFNAENIGPLLPLWQESRKDLIKEFLDAGFVARIVALDTKRVPEQYLGMLFTENLIEEFEELGVDACGENGEFHTVVLDGPNFMYPLDIEFGDISIVDSYLQLDIIVKNSR</sequence>
<reference evidence="2" key="1">
    <citation type="submission" date="2007-10" db="EMBL/GenBank/DDBJ databases">
        <title>Complete sequence of Methanococcus maripaludis C6.</title>
        <authorList>
            <consortium name="US DOE Joint Genome Institute"/>
            <person name="Copeland A."/>
            <person name="Lucas S."/>
            <person name="Lapidus A."/>
            <person name="Barry K."/>
            <person name="Glavina del Rio T."/>
            <person name="Dalin E."/>
            <person name="Tice H."/>
            <person name="Pitluck S."/>
            <person name="Clum A."/>
            <person name="Schmutz J."/>
            <person name="Larimer F."/>
            <person name="Land M."/>
            <person name="Hauser L."/>
            <person name="Kyrpides N."/>
            <person name="Mikhailova N."/>
            <person name="Sieprawska-Lupa M."/>
            <person name="Whitman W.B."/>
            <person name="Richardson P."/>
        </authorList>
    </citation>
    <scope>NUCLEOTIDE SEQUENCE [LARGE SCALE GENOMIC DNA]</scope>
    <source>
        <strain evidence="2">C6</strain>
    </source>
</reference>
<protein>
    <recommendedName>
        <fullName evidence="1">Diphthamide synthase domain-containing protein</fullName>
    </recommendedName>
</protein>
<dbReference type="Gene3D" id="3.40.50.620">
    <property type="entry name" value="HUPs"/>
    <property type="match status" value="1"/>
</dbReference>
<proteinExistence type="predicted"/>
<dbReference type="STRING" id="444158.MmarC6_0139"/>
<dbReference type="InterPro" id="IPR014729">
    <property type="entry name" value="Rossmann-like_a/b/a_fold"/>
</dbReference>
<dbReference type="PhylomeDB" id="A9A7L4"/>
<dbReference type="eggNOG" id="arCOG00036">
    <property type="taxonomic scope" value="Archaea"/>
</dbReference>
<name>A9A7L4_METM6</name>
<evidence type="ECO:0000259" key="1">
    <source>
        <dbReference type="Pfam" id="PF01902"/>
    </source>
</evidence>
<dbReference type="Gene3D" id="3.90.1490.10">
    <property type="entry name" value="putative n-type atp pyrophosphatase, domain 2"/>
    <property type="match status" value="1"/>
</dbReference>
<evidence type="ECO:0000313" key="2">
    <source>
        <dbReference type="EMBL" id="ABX00962.1"/>
    </source>
</evidence>
<dbReference type="OrthoDB" id="372052at2157"/>
<gene>
    <name evidence="2" type="ordered locus">MmarC6_0139</name>
</gene>
<feature type="domain" description="Diphthamide synthase" evidence="1">
    <location>
        <begin position="4"/>
        <end position="187"/>
    </location>
</feature>
<dbReference type="AlphaFoldDB" id="A9A7L4"/>
<dbReference type="KEGG" id="mmx:MmarC6_0139"/>
<accession>A9A7L4</accession>
<dbReference type="Pfam" id="PF01902">
    <property type="entry name" value="Diphthami_syn_2"/>
    <property type="match status" value="1"/>
</dbReference>